<dbReference type="SFLD" id="SFLDG01129">
    <property type="entry name" value="C1.5:_HAD__Beta-PGM__Phosphata"/>
    <property type="match status" value="1"/>
</dbReference>
<dbReference type="InterPro" id="IPR006439">
    <property type="entry name" value="HAD-SF_hydro_IA"/>
</dbReference>
<evidence type="ECO:0000313" key="2">
    <source>
        <dbReference type="EMBL" id="GMI43664.1"/>
    </source>
</evidence>
<reference evidence="2 3" key="1">
    <citation type="journal article" date="2023" name="Commun. Biol.">
        <title>Genome analysis of Parmales, the sister group of diatoms, reveals the evolutionary specialization of diatoms from phago-mixotrophs to photoautotrophs.</title>
        <authorList>
            <person name="Ban H."/>
            <person name="Sato S."/>
            <person name="Yoshikawa S."/>
            <person name="Yamada K."/>
            <person name="Nakamura Y."/>
            <person name="Ichinomiya M."/>
            <person name="Sato N."/>
            <person name="Blanc-Mathieu R."/>
            <person name="Endo H."/>
            <person name="Kuwata A."/>
            <person name="Ogata H."/>
        </authorList>
    </citation>
    <scope>NUCLEOTIDE SEQUENCE [LARGE SCALE GENOMIC DNA]</scope>
</reference>
<dbReference type="SFLD" id="SFLDS00003">
    <property type="entry name" value="Haloacid_Dehalogenase"/>
    <property type="match status" value="1"/>
</dbReference>
<keyword evidence="3" id="KW-1185">Reference proteome</keyword>
<sequence>MGGALGRSRPAAILWDLDGTLLDTSSSSFHALADVLASLLREHAVAGAPPFEALLPVLSPGDEAVSLPPPSRDGKERADEDGVKQPAKHAWAKIALDMFHLSAHETPAGLVSKWESAMIKRRAVIPLLPGAIELVRHFKELGVPQAIATMSSSASCAAKRRNNGELFGLVDALVCGDDREVRHRKPHPDIFLVAASRLNVSAADCVVVEDSVEGMRAGFAAGATVVGVPAAWVKDNLGNGVKANYLVTSLLNFPLAKLGLPPLPKVK</sequence>
<evidence type="ECO:0000256" key="1">
    <source>
        <dbReference type="SAM" id="MobiDB-lite"/>
    </source>
</evidence>
<dbReference type="PANTHER" id="PTHR18901">
    <property type="entry name" value="2-DEOXYGLUCOSE-6-PHOSPHATE PHOSPHATASE 2"/>
    <property type="match status" value="1"/>
</dbReference>
<accession>A0ABQ6N8A1</accession>
<comment type="caution">
    <text evidence="2">The sequence shown here is derived from an EMBL/GenBank/DDBJ whole genome shotgun (WGS) entry which is preliminary data.</text>
</comment>
<name>A0ABQ6N8A1_9STRA</name>
<feature type="region of interest" description="Disordered" evidence="1">
    <location>
        <begin position="62"/>
        <end position="84"/>
    </location>
</feature>
<evidence type="ECO:0000313" key="3">
    <source>
        <dbReference type="Proteomes" id="UP001165060"/>
    </source>
</evidence>
<dbReference type="Pfam" id="PF00702">
    <property type="entry name" value="Hydrolase"/>
    <property type="match status" value="1"/>
</dbReference>
<organism evidence="2 3">
    <name type="scientific">Tetraparma gracilis</name>
    <dbReference type="NCBI Taxonomy" id="2962635"/>
    <lineage>
        <taxon>Eukaryota</taxon>
        <taxon>Sar</taxon>
        <taxon>Stramenopiles</taxon>
        <taxon>Ochrophyta</taxon>
        <taxon>Bolidophyceae</taxon>
        <taxon>Parmales</taxon>
        <taxon>Triparmaceae</taxon>
        <taxon>Tetraparma</taxon>
    </lineage>
</organism>
<dbReference type="PANTHER" id="PTHR18901:SF38">
    <property type="entry name" value="PSEUDOURIDINE-5'-PHOSPHATASE"/>
    <property type="match status" value="1"/>
</dbReference>
<feature type="compositionally biased region" description="Basic and acidic residues" evidence="1">
    <location>
        <begin position="72"/>
        <end position="83"/>
    </location>
</feature>
<dbReference type="InterPro" id="IPR023214">
    <property type="entry name" value="HAD_sf"/>
</dbReference>
<dbReference type="SUPFAM" id="SSF56784">
    <property type="entry name" value="HAD-like"/>
    <property type="match status" value="1"/>
</dbReference>
<dbReference type="Proteomes" id="UP001165060">
    <property type="component" value="Unassembled WGS sequence"/>
</dbReference>
<dbReference type="NCBIfam" id="TIGR01509">
    <property type="entry name" value="HAD-SF-IA-v3"/>
    <property type="match status" value="1"/>
</dbReference>
<proteinExistence type="predicted"/>
<dbReference type="Gene3D" id="3.40.50.1000">
    <property type="entry name" value="HAD superfamily/HAD-like"/>
    <property type="match status" value="1"/>
</dbReference>
<dbReference type="CDD" id="cd07505">
    <property type="entry name" value="HAD_BPGM-like"/>
    <property type="match status" value="1"/>
</dbReference>
<gene>
    <name evidence="2" type="ORF">TeGR_g124</name>
</gene>
<protein>
    <submittedName>
        <fullName evidence="2">Uncharacterized protein</fullName>
    </submittedName>
</protein>
<dbReference type="InterPro" id="IPR036412">
    <property type="entry name" value="HAD-like_sf"/>
</dbReference>
<dbReference type="EMBL" id="BRYB01002357">
    <property type="protein sequence ID" value="GMI43664.1"/>
    <property type="molecule type" value="Genomic_DNA"/>
</dbReference>